<dbReference type="Pfam" id="PF00534">
    <property type="entry name" value="Glycos_transf_1"/>
    <property type="match status" value="1"/>
</dbReference>
<organism evidence="2 3">
    <name type="scientific">Microcystis viridis FACHB-1342</name>
    <dbReference type="NCBI Taxonomy" id="2692900"/>
    <lineage>
        <taxon>Bacteria</taxon>
        <taxon>Bacillati</taxon>
        <taxon>Cyanobacteriota</taxon>
        <taxon>Cyanophyceae</taxon>
        <taxon>Oscillatoriophycideae</taxon>
        <taxon>Chroococcales</taxon>
        <taxon>Microcystaceae</taxon>
        <taxon>Microcystis</taxon>
    </lineage>
</organism>
<dbReference type="InterPro" id="IPR001763">
    <property type="entry name" value="Rhodanese-like_dom"/>
</dbReference>
<accession>A0ABR8GGR8</accession>
<comment type="caution">
    <text evidence="2">The sequence shown here is derived from an EMBL/GenBank/DDBJ whole genome shotgun (WGS) entry which is preliminary data.</text>
</comment>
<keyword evidence="3" id="KW-1185">Reference proteome</keyword>
<dbReference type="RefSeq" id="WP_069474219.1">
    <property type="nucleotide sequence ID" value="NZ_JACJSV010000080.1"/>
</dbReference>
<name>A0ABR8GGR8_MICVR</name>
<evidence type="ECO:0000313" key="3">
    <source>
        <dbReference type="Proteomes" id="UP000648873"/>
    </source>
</evidence>
<evidence type="ECO:0000259" key="1">
    <source>
        <dbReference type="PROSITE" id="PS50206"/>
    </source>
</evidence>
<dbReference type="SUPFAM" id="SSF53756">
    <property type="entry name" value="UDP-Glycosyltransferase/glycogen phosphorylase"/>
    <property type="match status" value="1"/>
</dbReference>
<protein>
    <submittedName>
        <fullName evidence="2">Glycosyltransferase family 4 protein</fullName>
    </submittedName>
</protein>
<dbReference type="PROSITE" id="PS50206">
    <property type="entry name" value="RHODANESE_3"/>
    <property type="match status" value="1"/>
</dbReference>
<gene>
    <name evidence="2" type="ORF">H6G40_19805</name>
</gene>
<proteinExistence type="predicted"/>
<evidence type="ECO:0000313" key="2">
    <source>
        <dbReference type="EMBL" id="MBD2602407.1"/>
    </source>
</evidence>
<dbReference type="Proteomes" id="UP000648873">
    <property type="component" value="Unassembled WGS sequence"/>
</dbReference>
<dbReference type="Gene3D" id="3.40.50.2000">
    <property type="entry name" value="Glycogen Phosphorylase B"/>
    <property type="match status" value="1"/>
</dbReference>
<sequence>MINFFWRTRNVLARIRLAATPLVPSLLKDLAIILIPENTDIFQALRNFAVKLGIANKSLKGLSDTEEKVVIQQFAEPASKPLVFASFCRGADAPGHGKFNGGVKELNYLVKLLREQGYEAYVVTYDGSYDSWLLDHQPHISINDYNRLITYNQNIRCVTSWAIAEAFIKNSPSLYFWDMELCHTEHDHFPVLANLYRKKIRNTAAITRTIQAWHMAHFQRHCVLLPNLVDQSQWFPISEKCQSYRVGYMNEGLHTETYLEIIQDAVHKQGLELEFCQIQGVEEEVLEKMRSCEVFLTMNIGKDALWGEGGPLPPLEAMALGCVPIAFDILGPREIIHNGFNGIIVPRYRPDLMAEALINLYTIPGELDRLRYNTLALMQTCHTFKSRWPAVKEFLHL</sequence>
<dbReference type="EMBL" id="JACJSV010000080">
    <property type="protein sequence ID" value="MBD2602407.1"/>
    <property type="molecule type" value="Genomic_DNA"/>
</dbReference>
<reference evidence="2 3" key="1">
    <citation type="journal article" date="2020" name="ISME J.">
        <title>Comparative genomics reveals insights into cyanobacterial evolution and habitat adaptation.</title>
        <authorList>
            <person name="Chen M.Y."/>
            <person name="Teng W.K."/>
            <person name="Zhao L."/>
            <person name="Hu C.X."/>
            <person name="Zhou Y.K."/>
            <person name="Han B.P."/>
            <person name="Song L.R."/>
            <person name="Shu W.S."/>
        </authorList>
    </citation>
    <scope>NUCLEOTIDE SEQUENCE [LARGE SCALE GENOMIC DNA]</scope>
    <source>
        <strain evidence="2 3">FACHB-1342</strain>
    </source>
</reference>
<feature type="domain" description="Rhodanese" evidence="1">
    <location>
        <begin position="108"/>
        <end position="141"/>
    </location>
</feature>
<dbReference type="InterPro" id="IPR001296">
    <property type="entry name" value="Glyco_trans_1"/>
</dbReference>